<dbReference type="InterPro" id="IPR000529">
    <property type="entry name" value="Ribosomal_bS6"/>
</dbReference>
<keyword evidence="6" id="KW-0699">rRNA-binding</keyword>
<evidence type="ECO:0000313" key="8">
    <source>
        <dbReference type="EMBL" id="QLI04748.1"/>
    </source>
</evidence>
<dbReference type="SUPFAM" id="SSF54995">
    <property type="entry name" value="Ribosomal protein S6"/>
    <property type="match status" value="1"/>
</dbReference>
<dbReference type="CDD" id="cd00473">
    <property type="entry name" value="bS6"/>
    <property type="match status" value="1"/>
</dbReference>
<dbReference type="GO" id="GO:0022627">
    <property type="term" value="C:cytosolic small ribosomal subunit"/>
    <property type="evidence" value="ECO:0007669"/>
    <property type="project" value="TreeGrafter"/>
</dbReference>
<dbReference type="KEGG" id="cinf:CINF_0199"/>
<dbReference type="PANTHER" id="PTHR21011">
    <property type="entry name" value="MITOCHONDRIAL 28S RIBOSOMAL PROTEIN S6"/>
    <property type="match status" value="1"/>
</dbReference>
<feature type="region of interest" description="Disordered" evidence="7">
    <location>
        <begin position="106"/>
        <end position="141"/>
    </location>
</feature>
<feature type="compositionally biased region" description="Polar residues" evidence="7">
    <location>
        <begin position="127"/>
        <end position="141"/>
    </location>
</feature>
<dbReference type="GO" id="GO:0006412">
    <property type="term" value="P:translation"/>
    <property type="evidence" value="ECO:0007669"/>
    <property type="project" value="UniProtKB-UniRule"/>
</dbReference>
<keyword evidence="2 6" id="KW-0689">Ribosomal protein</keyword>
<dbReference type="GO" id="GO:0003735">
    <property type="term" value="F:structural constituent of ribosome"/>
    <property type="evidence" value="ECO:0007669"/>
    <property type="project" value="InterPro"/>
</dbReference>
<dbReference type="Proteomes" id="UP000509414">
    <property type="component" value="Chromosome"/>
</dbReference>
<organism evidence="8 9">
    <name type="scientific">Candidatus Campylobacter infans</name>
    <dbReference type="NCBI Taxonomy" id="2561898"/>
    <lineage>
        <taxon>Bacteria</taxon>
        <taxon>Pseudomonadati</taxon>
        <taxon>Campylobacterota</taxon>
        <taxon>Epsilonproteobacteria</taxon>
        <taxon>Campylobacterales</taxon>
        <taxon>Campylobacteraceae</taxon>
        <taxon>Campylobacter</taxon>
    </lineage>
</organism>
<dbReference type="Pfam" id="PF01250">
    <property type="entry name" value="Ribosomal_S6"/>
    <property type="match status" value="1"/>
</dbReference>
<proteinExistence type="inferred from homology"/>
<accession>A0A7H9CHM1</accession>
<dbReference type="InterPro" id="IPR035980">
    <property type="entry name" value="Ribosomal_bS6_sf"/>
</dbReference>
<dbReference type="RefSeq" id="WP_178696898.1">
    <property type="nucleotide sequence ID" value="NZ_CP049075.1"/>
</dbReference>
<keyword evidence="9" id="KW-1185">Reference proteome</keyword>
<evidence type="ECO:0000256" key="5">
    <source>
        <dbReference type="ARBA" id="ARBA00035294"/>
    </source>
</evidence>
<sequence length="141" mass="16332">MKHYEILFIIKPTLTDDEVKAKADFVAEVISKNGGQIASQIDMGTRKLAYKIDKFERGVYKVFYFQAPTNLIEELVRNVRITEDIIRFLIVKYETKSEISAWEKLSKGQKLAQIKKQEPRAPRPNKEAQNTEENNEPATQE</sequence>
<dbReference type="InterPro" id="IPR014717">
    <property type="entry name" value="Transl_elong_EF1B/ribsomal_bS6"/>
</dbReference>
<evidence type="ECO:0000256" key="6">
    <source>
        <dbReference type="HAMAP-Rule" id="MF_00360"/>
    </source>
</evidence>
<evidence type="ECO:0000256" key="7">
    <source>
        <dbReference type="SAM" id="MobiDB-lite"/>
    </source>
</evidence>
<keyword evidence="3 6" id="KW-0687">Ribonucleoprotein</keyword>
<dbReference type="InterPro" id="IPR020814">
    <property type="entry name" value="Ribosomal_S6_plastid/chlpt"/>
</dbReference>
<comment type="similarity">
    <text evidence="1 6">Belongs to the bacterial ribosomal protein bS6 family.</text>
</comment>
<reference evidence="8 9" key="1">
    <citation type="submission" date="2020-02" db="EMBL/GenBank/DDBJ databases">
        <title>Complete genome sequence of the novel Campylobacter species Candidatus Campylobacter infans.</title>
        <authorList>
            <person name="Duim B."/>
            <person name="Zomer A."/>
            <person name="van der Graaf L."/>
            <person name="Wagenaar J."/>
        </authorList>
    </citation>
    <scope>NUCLEOTIDE SEQUENCE [LARGE SCALE GENOMIC DNA]</scope>
    <source>
        <strain evidence="8 9">19S00001</strain>
    </source>
</reference>
<dbReference type="EMBL" id="CP049075">
    <property type="protein sequence ID" value="QLI04748.1"/>
    <property type="molecule type" value="Genomic_DNA"/>
</dbReference>
<evidence type="ECO:0000256" key="2">
    <source>
        <dbReference type="ARBA" id="ARBA00022980"/>
    </source>
</evidence>
<protein>
    <recommendedName>
        <fullName evidence="5 6">Small ribosomal subunit protein bS6</fullName>
    </recommendedName>
</protein>
<dbReference type="HAMAP" id="MF_00360">
    <property type="entry name" value="Ribosomal_bS6"/>
    <property type="match status" value="1"/>
</dbReference>
<evidence type="ECO:0000256" key="3">
    <source>
        <dbReference type="ARBA" id="ARBA00023274"/>
    </source>
</evidence>
<dbReference type="GO" id="GO:0070181">
    <property type="term" value="F:small ribosomal subunit rRNA binding"/>
    <property type="evidence" value="ECO:0007669"/>
    <property type="project" value="TreeGrafter"/>
</dbReference>
<comment type="function">
    <text evidence="4 6">Binds together with bS18 to 16S ribosomal RNA.</text>
</comment>
<keyword evidence="6" id="KW-0694">RNA-binding</keyword>
<dbReference type="NCBIfam" id="TIGR00166">
    <property type="entry name" value="S6"/>
    <property type="match status" value="1"/>
</dbReference>
<name>A0A7H9CHM1_9BACT</name>
<dbReference type="AlphaFoldDB" id="A0A7H9CHM1"/>
<evidence type="ECO:0000256" key="4">
    <source>
        <dbReference type="ARBA" id="ARBA00035104"/>
    </source>
</evidence>
<feature type="compositionally biased region" description="Basic and acidic residues" evidence="7">
    <location>
        <begin position="115"/>
        <end position="126"/>
    </location>
</feature>
<dbReference type="PANTHER" id="PTHR21011:SF1">
    <property type="entry name" value="SMALL RIBOSOMAL SUBUNIT PROTEIN BS6M"/>
    <property type="match status" value="1"/>
</dbReference>
<dbReference type="Gene3D" id="3.30.70.60">
    <property type="match status" value="1"/>
</dbReference>
<evidence type="ECO:0000313" key="9">
    <source>
        <dbReference type="Proteomes" id="UP000509414"/>
    </source>
</evidence>
<evidence type="ECO:0000256" key="1">
    <source>
        <dbReference type="ARBA" id="ARBA00009512"/>
    </source>
</evidence>
<gene>
    <name evidence="6 8" type="primary">rpsF</name>
    <name evidence="8" type="ORF">CINF_0199</name>
</gene>